<feature type="compositionally biased region" description="Acidic residues" evidence="1">
    <location>
        <begin position="87"/>
        <end position="112"/>
    </location>
</feature>
<dbReference type="Proteomes" id="UP000298030">
    <property type="component" value="Unassembled WGS sequence"/>
</dbReference>
<gene>
    <name evidence="2" type="ORF">FA13DRAFT_1804625</name>
</gene>
<feature type="compositionally biased region" description="Low complexity" evidence="1">
    <location>
        <begin position="113"/>
        <end position="130"/>
    </location>
</feature>
<organism evidence="2 3">
    <name type="scientific">Coprinellus micaceus</name>
    <name type="common">Glistening ink-cap mushroom</name>
    <name type="synonym">Coprinus micaceus</name>
    <dbReference type="NCBI Taxonomy" id="71717"/>
    <lineage>
        <taxon>Eukaryota</taxon>
        <taxon>Fungi</taxon>
        <taxon>Dikarya</taxon>
        <taxon>Basidiomycota</taxon>
        <taxon>Agaricomycotina</taxon>
        <taxon>Agaricomycetes</taxon>
        <taxon>Agaricomycetidae</taxon>
        <taxon>Agaricales</taxon>
        <taxon>Agaricineae</taxon>
        <taxon>Psathyrellaceae</taxon>
        <taxon>Coprinellus</taxon>
    </lineage>
</organism>
<comment type="caution">
    <text evidence="2">The sequence shown here is derived from an EMBL/GenBank/DDBJ whole genome shotgun (WGS) entry which is preliminary data.</text>
</comment>
<dbReference type="AlphaFoldDB" id="A0A4Y7S5B5"/>
<sequence length="279" mass="30511">MTLSTPTDRVETTVTSIGSLNNAWFPGGVDLRWVDPDDALSTGVLEDGTPSPLPIPPLQGKDQMGSTLFIVDEEREGGPGPTGEADAREDDEEGSVDDEDEDVESIEEDELDLVPISPSISVPPSRSVSVEPHAYSDSASTIRPYPSSASVASLESEAEDVDTETDDEPEPLAPTRPPHSPLHIEPCDQGVEDTLLTGDLSESHQLAWGKSVWYGRVRPWDGLVGVLRVAYDRYDKPNAYMIYYGYVYGGDTWVGNWRYARGEGRLETRCCPALRVRLS</sequence>
<dbReference type="STRING" id="71717.A0A4Y7S5B5"/>
<name>A0A4Y7S5B5_COPMI</name>
<proteinExistence type="predicted"/>
<dbReference type="EMBL" id="QPFP01000326">
    <property type="protein sequence ID" value="TEB16539.1"/>
    <property type="molecule type" value="Genomic_DNA"/>
</dbReference>
<protein>
    <submittedName>
        <fullName evidence="2">Uncharacterized protein</fullName>
    </submittedName>
</protein>
<feature type="compositionally biased region" description="Pro residues" evidence="1">
    <location>
        <begin position="171"/>
        <end position="180"/>
    </location>
</feature>
<feature type="region of interest" description="Disordered" evidence="1">
    <location>
        <begin position="42"/>
        <end position="183"/>
    </location>
</feature>
<evidence type="ECO:0000313" key="3">
    <source>
        <dbReference type="Proteomes" id="UP000298030"/>
    </source>
</evidence>
<accession>A0A4Y7S5B5</accession>
<reference evidence="2 3" key="1">
    <citation type="journal article" date="2019" name="Nat. Ecol. Evol.">
        <title>Megaphylogeny resolves global patterns of mushroom evolution.</title>
        <authorList>
            <person name="Varga T."/>
            <person name="Krizsan K."/>
            <person name="Foldi C."/>
            <person name="Dima B."/>
            <person name="Sanchez-Garcia M."/>
            <person name="Sanchez-Ramirez S."/>
            <person name="Szollosi G.J."/>
            <person name="Szarkandi J.G."/>
            <person name="Papp V."/>
            <person name="Albert L."/>
            <person name="Andreopoulos W."/>
            <person name="Angelini C."/>
            <person name="Antonin V."/>
            <person name="Barry K.W."/>
            <person name="Bougher N.L."/>
            <person name="Buchanan P."/>
            <person name="Buyck B."/>
            <person name="Bense V."/>
            <person name="Catcheside P."/>
            <person name="Chovatia M."/>
            <person name="Cooper J."/>
            <person name="Damon W."/>
            <person name="Desjardin D."/>
            <person name="Finy P."/>
            <person name="Geml J."/>
            <person name="Haridas S."/>
            <person name="Hughes K."/>
            <person name="Justo A."/>
            <person name="Karasinski D."/>
            <person name="Kautmanova I."/>
            <person name="Kiss B."/>
            <person name="Kocsube S."/>
            <person name="Kotiranta H."/>
            <person name="LaButti K.M."/>
            <person name="Lechner B.E."/>
            <person name="Liimatainen K."/>
            <person name="Lipzen A."/>
            <person name="Lukacs Z."/>
            <person name="Mihaltcheva S."/>
            <person name="Morgado L.N."/>
            <person name="Niskanen T."/>
            <person name="Noordeloos M.E."/>
            <person name="Ohm R.A."/>
            <person name="Ortiz-Santana B."/>
            <person name="Ovrebo C."/>
            <person name="Racz N."/>
            <person name="Riley R."/>
            <person name="Savchenko A."/>
            <person name="Shiryaev A."/>
            <person name="Soop K."/>
            <person name="Spirin V."/>
            <person name="Szebenyi C."/>
            <person name="Tomsovsky M."/>
            <person name="Tulloss R.E."/>
            <person name="Uehling J."/>
            <person name="Grigoriev I.V."/>
            <person name="Vagvolgyi C."/>
            <person name="Papp T."/>
            <person name="Martin F.M."/>
            <person name="Miettinen O."/>
            <person name="Hibbett D.S."/>
            <person name="Nagy L.G."/>
        </authorList>
    </citation>
    <scope>NUCLEOTIDE SEQUENCE [LARGE SCALE GENOMIC DNA]</scope>
    <source>
        <strain evidence="2 3">FP101781</strain>
    </source>
</reference>
<dbReference type="OrthoDB" id="434783at2759"/>
<keyword evidence="3" id="KW-1185">Reference proteome</keyword>
<evidence type="ECO:0000313" key="2">
    <source>
        <dbReference type="EMBL" id="TEB16539.1"/>
    </source>
</evidence>
<evidence type="ECO:0000256" key="1">
    <source>
        <dbReference type="SAM" id="MobiDB-lite"/>
    </source>
</evidence>
<feature type="compositionally biased region" description="Acidic residues" evidence="1">
    <location>
        <begin position="156"/>
        <end position="170"/>
    </location>
</feature>